<feature type="region of interest" description="Disordered" evidence="1">
    <location>
        <begin position="161"/>
        <end position="227"/>
    </location>
</feature>
<keyword evidence="3" id="KW-1185">Reference proteome</keyword>
<dbReference type="RefSeq" id="XP_008607291.1">
    <property type="nucleotide sequence ID" value="XM_008609069.1"/>
</dbReference>
<feature type="region of interest" description="Disordered" evidence="1">
    <location>
        <begin position="49"/>
        <end position="143"/>
    </location>
</feature>
<feature type="region of interest" description="Disordered" evidence="1">
    <location>
        <begin position="242"/>
        <end position="297"/>
    </location>
</feature>
<organism evidence="2 3">
    <name type="scientific">Saprolegnia diclina (strain VS20)</name>
    <dbReference type="NCBI Taxonomy" id="1156394"/>
    <lineage>
        <taxon>Eukaryota</taxon>
        <taxon>Sar</taxon>
        <taxon>Stramenopiles</taxon>
        <taxon>Oomycota</taxon>
        <taxon>Saprolegniomycetes</taxon>
        <taxon>Saprolegniales</taxon>
        <taxon>Saprolegniaceae</taxon>
        <taxon>Saprolegnia</taxon>
    </lineage>
</organism>
<gene>
    <name evidence="2" type="ORF">SDRG_03435</name>
</gene>
<feature type="region of interest" description="Disordered" evidence="1">
    <location>
        <begin position="420"/>
        <end position="439"/>
    </location>
</feature>
<dbReference type="EMBL" id="JH767139">
    <property type="protein sequence ID" value="EQC39230.1"/>
    <property type="molecule type" value="Genomic_DNA"/>
</dbReference>
<proteinExistence type="predicted"/>
<feature type="region of interest" description="Disordered" evidence="1">
    <location>
        <begin position="760"/>
        <end position="801"/>
    </location>
</feature>
<sequence>MKAKQCANPLCDVEISNPYIHYCDRWMCQQYRGVMALFPAAARPATTLQREVPRGAAGKRPRAFDDDETEEQEMPRQPKLGRRSNRIIDDSDDSDADDEMEAPVARPTRPVFPAKEPAPKPRLPPPARSTRPIPEPPSHNSVGKAEPLAVKAEPAIHVATSQLQSTTKRAAVPSPPLPSPPTLAPVASASSSSQSAPTSAPLVPATRPPERPPSHTQQPTAVPPPTTVRKLNLHEYLSRSKVSLRTIPPSRPTAVTDAYKPRPTSASVNHILNNEEDNADDDSGLDHSADAATDQPAPPTLCAHGRATQDFCQACVSARIVAVKPELTALCAHSNLHDVCPICSIPPALDRRLSEAGTAALCPHGGVSTRHCAVCQTTASMELLVLPKDEACVDGASEGCGHFQPETVRGPCRVCGAPRPDTARAKRPPHSPPSSPLHVAKRAHVKDEGLQLPAHRADAAVPASQVAIDGLAPRAAIPPPVADAARPVVYPPMTSPRVVAMPSPPAVVSPPLEGVGQSAPGAQSAAFIDDDDDVIGQHSDDDDDEQDVDGPTDLPSEPIILSYSDRELYSILWFFSVKLTTLLGTMKQLRIAHYNCLSHFRELVKELKKASVEIQLPFEITCVRTKGSVRFGPHTYLELPARSLEDAHRVVLLELYLQATHWALLSKQIQLGKVASIPDILPAARTMAMSTKYARLPNGDTEYVHGVLYFEVGRATAARLADAKTAATADAWARLHRICMHISPLYRPDLHLAVQGAAAPRPVPPRAANNWVDRVDGTPLSPAQPSASYGPPTLDMEDDEY</sequence>
<dbReference type="AlphaFoldDB" id="T0QYR9"/>
<dbReference type="InParanoid" id="T0QYR9"/>
<feature type="compositionally biased region" description="Low complexity" evidence="1">
    <location>
        <begin position="184"/>
        <end position="201"/>
    </location>
</feature>
<protein>
    <submittedName>
        <fullName evidence="2">Uncharacterized protein</fullName>
    </submittedName>
</protein>
<dbReference type="VEuPathDB" id="FungiDB:SDRG_03435"/>
<feature type="compositionally biased region" description="Pro residues" evidence="1">
    <location>
        <begin position="173"/>
        <end position="183"/>
    </location>
</feature>
<accession>T0QYR9</accession>
<dbReference type="OrthoDB" id="10399339at2759"/>
<feature type="region of interest" description="Disordered" evidence="1">
    <location>
        <begin position="532"/>
        <end position="556"/>
    </location>
</feature>
<name>T0QYR9_SAPDV</name>
<reference evidence="2 3" key="1">
    <citation type="submission" date="2012-04" db="EMBL/GenBank/DDBJ databases">
        <title>The Genome Sequence of Saprolegnia declina VS20.</title>
        <authorList>
            <consortium name="The Broad Institute Genome Sequencing Platform"/>
            <person name="Russ C."/>
            <person name="Nusbaum C."/>
            <person name="Tyler B."/>
            <person name="van West P."/>
            <person name="Dieguez-Uribeondo J."/>
            <person name="de Bruijn I."/>
            <person name="Tripathy S."/>
            <person name="Jiang R."/>
            <person name="Young S.K."/>
            <person name="Zeng Q."/>
            <person name="Gargeya S."/>
            <person name="Fitzgerald M."/>
            <person name="Haas B."/>
            <person name="Abouelleil A."/>
            <person name="Alvarado L."/>
            <person name="Arachchi H.M."/>
            <person name="Berlin A."/>
            <person name="Chapman S.B."/>
            <person name="Goldberg J."/>
            <person name="Griggs A."/>
            <person name="Gujja S."/>
            <person name="Hansen M."/>
            <person name="Howarth C."/>
            <person name="Imamovic A."/>
            <person name="Larimer J."/>
            <person name="McCowen C."/>
            <person name="Montmayeur A."/>
            <person name="Murphy C."/>
            <person name="Neiman D."/>
            <person name="Pearson M."/>
            <person name="Priest M."/>
            <person name="Roberts A."/>
            <person name="Saif S."/>
            <person name="Shea T."/>
            <person name="Sisk P."/>
            <person name="Sykes S."/>
            <person name="Wortman J."/>
            <person name="Nusbaum C."/>
            <person name="Birren B."/>
        </authorList>
    </citation>
    <scope>NUCLEOTIDE SEQUENCE [LARGE SCALE GENOMIC DNA]</scope>
    <source>
        <strain evidence="2 3">VS20</strain>
    </source>
</reference>
<evidence type="ECO:0000256" key="1">
    <source>
        <dbReference type="SAM" id="MobiDB-lite"/>
    </source>
</evidence>
<feature type="compositionally biased region" description="Acidic residues" evidence="1">
    <location>
        <begin position="90"/>
        <end position="101"/>
    </location>
</feature>
<dbReference type="Proteomes" id="UP000030762">
    <property type="component" value="Unassembled WGS sequence"/>
</dbReference>
<feature type="compositionally biased region" description="Pro residues" evidence="1">
    <location>
        <begin position="120"/>
        <end position="137"/>
    </location>
</feature>
<feature type="compositionally biased region" description="Acidic residues" evidence="1">
    <location>
        <begin position="274"/>
        <end position="283"/>
    </location>
</feature>
<evidence type="ECO:0000313" key="3">
    <source>
        <dbReference type="Proteomes" id="UP000030762"/>
    </source>
</evidence>
<dbReference type="GeneID" id="19944162"/>
<dbReference type="OMA" id="CVSARIV"/>
<feature type="compositionally biased region" description="Acidic residues" evidence="1">
    <location>
        <begin position="532"/>
        <end position="550"/>
    </location>
</feature>
<evidence type="ECO:0000313" key="2">
    <source>
        <dbReference type="EMBL" id="EQC39230.1"/>
    </source>
</evidence>